<dbReference type="InterPro" id="IPR043138">
    <property type="entry name" value="GGT_lsub"/>
</dbReference>
<organism evidence="4">
    <name type="scientific">freshwater metagenome</name>
    <dbReference type="NCBI Taxonomy" id="449393"/>
    <lineage>
        <taxon>unclassified sequences</taxon>
        <taxon>metagenomes</taxon>
        <taxon>ecological metagenomes</taxon>
    </lineage>
</organism>
<proteinExistence type="predicted"/>
<sequence length="536" mass="57684">MKGVVVAPEPRAAEIGADVLRAGGNAFDAAVAAAFAQTVLNPFQCGLGGWGGATLFDAKTGAIDDLAFPARIGSRMSPDMWLKDFRGYTDLWSYALFDDSRNMYGYTAIMTPGTVAGLGAMHARYGSKSWDELLAPAIACAADGFPWPEYVAMYCRMPYMPGLPHPKDKYCATDEAKRIWMKPDGNMLERGEPYQNPELAQSLRAVATNGPAEFYTGSLANTIVEDFERNGAFVTREDLAEYRVRWSPPLEASYRGLRVATTNLPAGGIILLQMLKVLERFDVASLEHNGPEHGFLLAATLAWGGVTRYNHLSDPEQNDVPVDELLSDEHADAIAARIRAGELPDAVALGKPNGTTQLSVVDELGNCVSLTHTLTSCSGVVVPGTGFTWNDCVALMDPVPGRPNSYVPGRARASALATTLVFRDDKPWLVLGAPGGWSVTSGVLQSISNILDFGMSPVEAVVAPRFHSEGMPVFAEARIPMRTLNALRDRGVPMSPSLFNFHASFARPQVIEITPDGYRAASDPRSDGGAAMFSTT</sequence>
<dbReference type="PANTHER" id="PTHR43199:SF1">
    <property type="entry name" value="GLUTATHIONE HYDROLASE PROENZYME"/>
    <property type="match status" value="1"/>
</dbReference>
<dbReference type="InterPro" id="IPR051792">
    <property type="entry name" value="GGT_bact"/>
</dbReference>
<evidence type="ECO:0000256" key="1">
    <source>
        <dbReference type="ARBA" id="ARBA00022679"/>
    </source>
</evidence>
<dbReference type="GO" id="GO:0016740">
    <property type="term" value="F:transferase activity"/>
    <property type="evidence" value="ECO:0007669"/>
    <property type="project" value="UniProtKB-KW"/>
</dbReference>
<gene>
    <name evidence="4" type="ORF">UFOPK2399_01242</name>
</gene>
<dbReference type="InterPro" id="IPR029055">
    <property type="entry name" value="Ntn_hydrolases_N"/>
</dbReference>
<dbReference type="InterPro" id="IPR043137">
    <property type="entry name" value="GGT_ssub_C"/>
</dbReference>
<dbReference type="SUPFAM" id="SSF56235">
    <property type="entry name" value="N-terminal nucleophile aminohydrolases (Ntn hydrolases)"/>
    <property type="match status" value="1"/>
</dbReference>
<name>A0A6J6PIG2_9ZZZZ</name>
<dbReference type="Gene3D" id="3.60.20.40">
    <property type="match status" value="1"/>
</dbReference>
<accession>A0A6J6PIG2</accession>
<protein>
    <submittedName>
        <fullName evidence="4">Unannotated protein</fullName>
    </submittedName>
</protein>
<dbReference type="GO" id="GO:0016787">
    <property type="term" value="F:hydrolase activity"/>
    <property type="evidence" value="ECO:0007669"/>
    <property type="project" value="UniProtKB-KW"/>
</dbReference>
<dbReference type="Pfam" id="PF01019">
    <property type="entry name" value="G_glu_transpept"/>
    <property type="match status" value="1"/>
</dbReference>
<evidence type="ECO:0000256" key="2">
    <source>
        <dbReference type="ARBA" id="ARBA00022801"/>
    </source>
</evidence>
<keyword evidence="2" id="KW-0378">Hydrolase</keyword>
<dbReference type="PRINTS" id="PR01210">
    <property type="entry name" value="GGTRANSPTASE"/>
</dbReference>
<dbReference type="AlphaFoldDB" id="A0A6J6PIG2"/>
<dbReference type="PANTHER" id="PTHR43199">
    <property type="entry name" value="GLUTATHIONE HYDROLASE"/>
    <property type="match status" value="1"/>
</dbReference>
<keyword evidence="3" id="KW-0865">Zymogen</keyword>
<keyword evidence="1" id="KW-0808">Transferase</keyword>
<reference evidence="4" key="1">
    <citation type="submission" date="2020-05" db="EMBL/GenBank/DDBJ databases">
        <authorList>
            <person name="Chiriac C."/>
            <person name="Salcher M."/>
            <person name="Ghai R."/>
            <person name="Kavagutti S V."/>
        </authorList>
    </citation>
    <scope>NUCLEOTIDE SEQUENCE</scope>
</reference>
<dbReference type="Gene3D" id="1.10.246.130">
    <property type="match status" value="1"/>
</dbReference>
<evidence type="ECO:0000313" key="4">
    <source>
        <dbReference type="EMBL" id="CAB4699290.1"/>
    </source>
</evidence>
<dbReference type="EMBL" id="CAEZXP010000003">
    <property type="protein sequence ID" value="CAB4699290.1"/>
    <property type="molecule type" value="Genomic_DNA"/>
</dbReference>
<evidence type="ECO:0000256" key="3">
    <source>
        <dbReference type="ARBA" id="ARBA00023145"/>
    </source>
</evidence>